<feature type="compositionally biased region" description="Basic and acidic residues" evidence="1">
    <location>
        <begin position="45"/>
        <end position="55"/>
    </location>
</feature>
<reference evidence="2 3" key="1">
    <citation type="submission" date="2013-02" db="EMBL/GenBank/DDBJ databases">
        <title>The Genome Sequence of Enterococcus faecium HM1072.</title>
        <authorList>
            <consortium name="The Broad Institute Genome Sequencing Platform"/>
            <consortium name="The Broad Institute Genome Sequencing Center for Infectious Disease"/>
            <person name="Earl A.M."/>
            <person name="Gilmore M.S."/>
            <person name="Lebreton F."/>
            <person name="Courvalin P."/>
            <person name="Walker B."/>
            <person name="Young S.K."/>
            <person name="Zeng Q."/>
            <person name="Gargeya S."/>
            <person name="Fitzgerald M."/>
            <person name="Haas B."/>
            <person name="Abouelleil A."/>
            <person name="Alvarado L."/>
            <person name="Arachchi H.M."/>
            <person name="Berlin A.M."/>
            <person name="Chapman S.B."/>
            <person name="Dewar J."/>
            <person name="Goldberg J."/>
            <person name="Griggs A."/>
            <person name="Gujja S."/>
            <person name="Hansen M."/>
            <person name="Howarth C."/>
            <person name="Imamovic A."/>
            <person name="Larimer J."/>
            <person name="McCowan C."/>
            <person name="Murphy C."/>
            <person name="Neiman D."/>
            <person name="Pearson M."/>
            <person name="Priest M."/>
            <person name="Roberts A."/>
            <person name="Saif S."/>
            <person name="Shea T."/>
            <person name="Sisk P."/>
            <person name="Sykes S."/>
            <person name="Wortman J."/>
            <person name="Nusbaum C."/>
            <person name="Birren B."/>
        </authorList>
    </citation>
    <scope>NUCLEOTIDE SEQUENCE [LARGE SCALE GENOMIC DNA]</scope>
    <source>
        <strain evidence="2 3">HM1072</strain>
    </source>
</reference>
<feature type="region of interest" description="Disordered" evidence="1">
    <location>
        <begin position="1"/>
        <end position="80"/>
    </location>
</feature>
<dbReference type="RefSeq" id="WP_002323026.1">
    <property type="nucleotide sequence ID" value="NZ_KB949499.1"/>
</dbReference>
<dbReference type="AlphaFoldDB" id="A0A829F9U8"/>
<feature type="compositionally biased region" description="Polar residues" evidence="1">
    <location>
        <begin position="29"/>
        <end position="44"/>
    </location>
</feature>
<accession>A0A829F9U8</accession>
<sequence>MAERQSKLFPNKKARPRTNGMKDMEEFTKSLSISSADNSAPKVNTTEKHSDDNKNLKNPNKSHKGKAGRKAEYKDPRLKKDLNTKISLSTKLRIQRLISRKFDNKSEGDVIDIALDYLVSSFDRDDRDSLYKAYKEDMESMIPIIQEKNEKAKKQGKLTLDITDEINQQTLKEQKEKWVSAKFE</sequence>
<evidence type="ECO:0000313" key="2">
    <source>
        <dbReference type="EMBL" id="EOM18724.1"/>
    </source>
</evidence>
<feature type="compositionally biased region" description="Basic and acidic residues" evidence="1">
    <location>
        <begin position="69"/>
        <end position="80"/>
    </location>
</feature>
<dbReference type="Proteomes" id="UP000013897">
    <property type="component" value="Unassembled WGS sequence"/>
</dbReference>
<name>A0A829F9U8_ENTFC</name>
<evidence type="ECO:0000313" key="3">
    <source>
        <dbReference type="Proteomes" id="UP000013897"/>
    </source>
</evidence>
<evidence type="ECO:0000256" key="1">
    <source>
        <dbReference type="SAM" id="MobiDB-lite"/>
    </source>
</evidence>
<protein>
    <submittedName>
        <fullName evidence="2">Uncharacterized protein</fullName>
    </submittedName>
</protein>
<comment type="caution">
    <text evidence="2">The sequence shown here is derived from an EMBL/GenBank/DDBJ whole genome shotgun (WGS) entry which is preliminary data.</text>
</comment>
<proteinExistence type="predicted"/>
<dbReference type="EMBL" id="AITY01000070">
    <property type="protein sequence ID" value="EOM18724.1"/>
    <property type="molecule type" value="Genomic_DNA"/>
</dbReference>
<organism evidence="2 3">
    <name type="scientific">Enterococcus faecium EnGen0192</name>
    <dbReference type="NCBI Taxonomy" id="1157487"/>
    <lineage>
        <taxon>Bacteria</taxon>
        <taxon>Bacillati</taxon>
        <taxon>Bacillota</taxon>
        <taxon>Bacilli</taxon>
        <taxon>Lactobacillales</taxon>
        <taxon>Enterococcaceae</taxon>
        <taxon>Enterococcus</taxon>
    </lineage>
</organism>
<gene>
    <name evidence="2" type="ORF">SSM_02981</name>
</gene>